<dbReference type="InterPro" id="IPR034003">
    <property type="entry name" value="ABCG_PDR_2"/>
</dbReference>
<feature type="transmembrane region" description="Helical" evidence="10">
    <location>
        <begin position="448"/>
        <end position="469"/>
    </location>
</feature>
<feature type="transmembrane region" description="Helical" evidence="10">
    <location>
        <begin position="1237"/>
        <end position="1260"/>
    </location>
</feature>
<evidence type="ECO:0000313" key="13">
    <source>
        <dbReference type="Proteomes" id="UP000037696"/>
    </source>
</evidence>
<keyword evidence="4 10" id="KW-0812">Transmembrane</keyword>
<gene>
    <name evidence="12" type="ORF">ACN38_g11120</name>
</gene>
<dbReference type="Pfam" id="PF00005">
    <property type="entry name" value="ABC_tran"/>
    <property type="match status" value="2"/>
</dbReference>
<dbReference type="FunFam" id="3.40.50.300:FF:000054">
    <property type="entry name" value="ABC multidrug transporter atrF"/>
    <property type="match status" value="1"/>
</dbReference>
<dbReference type="CDD" id="cd03233">
    <property type="entry name" value="ABCG_PDR_domain1"/>
    <property type="match status" value="1"/>
</dbReference>
<dbReference type="InterPro" id="IPR010929">
    <property type="entry name" value="PDR_CDR_ABC"/>
</dbReference>
<evidence type="ECO:0000256" key="8">
    <source>
        <dbReference type="ARBA" id="ARBA00023136"/>
    </source>
</evidence>
<keyword evidence="6" id="KW-0067">ATP-binding</keyword>
<proteinExistence type="inferred from homology"/>
<sequence>MSFVDSTPSSDASRSDSKPSFPTQQVDFHVDLEKRDNASNQLPVYRHEGRSLGVAFDNIKVQGQSGGQRTVLDLPQILRNILQAPLSLFSKLVSQQTTPRSTIVQGVSGVLLPGETMLVLGRPGSGCTTVLKVIANNRDSFVAVDGEVHYGGIKAQEMNQGLKPEVVYSSEDDLHFPTLPVKDTLDFALRLRKPAKYPGKDAQFSAELTDKLVNALGIAHTKNTIVGDSFTRGVSGGERRRVSLAEAMAVNSTLVCWDNPIRGLDSSSALEFLHVLKRMSKATGMTNVVTLYQASETMYRECFDRTIVMYDGRMIFSGRVGEAKRYFEDLGFYCPDRQTTPDFLTSVTSPAERRIRNDYQGPVYLDSESLAQAFCQSPHYAQLQQQIHQYSRSTETNETAQEEFRREVGGLRSSMAFNNAIEPATLGKQILVGTKRYYKLFWNDRNTFFTVVSLCIVNALIAGSGFYAAPKTASGSFERSGAMFFALAYFCLNALTEVVKTVNARAVLLKQHNLGFIHPAAYAIIQTIADIPAALIQTLVFTCCYYFLVGLSSSASQFFIFVLITFVHSAAISTMFRMLGAWAPSLSISHLLAGCALPVACLYSGYAPPVPTMHLWGSWIRRVSPTPYAMEALIGNEFDNMELHCTDSQLIPSGPGYNDIRHQACPMQGAHSGSAEVDGAVYASGMYGYTRAHLWRNFGIIMAMWVLYAIIGAIGLMVMTRENGGATGPVYKRGALPPHESSSEFKNQATIAETATGSESETDVAEPMDVPAQEPPAAKDSLTKQDRASFTFDNLSYFVNVGGAEKQLLNQISGYVRPGQLTALMGASGAGKTTLLDNLSRRKTDGRMTGDILLGGSPLSPAFARSCGFCMQQDIHEALTTVREALQFSALLRQPIEVPRSEKLAYVEHIISLLELETIADALVGATGDGQLNVEERKRVTIGVELTAKPSALLFLDEPTSGLDSQAAYSIVAFLRKIAAEGVPIVCTIHQPSGVIFEMFDHVMLLAPGGSTVYFGETGTNACKITEYFARSGAVMSAEDNPAEFIISTVTEKGTDSKDWVQVWNTSPERQALQTKIKTLNSTSFSPVTEIGSDRKGQYALPLTAQIMVLTQRHWKAVWRNGQYNFSRLFKSLFFEMFVSFTFFHIGNDSSGLQNHMLGILLGCWVIPLIAADVHAMWYEKWSIFEARERNGIYDYKALLSALVLVEIPFNIVLFTLIFFVSYWTFGFASTASIAGFVYFMYLLLAMFGLGFTYLVAALFSNATMAGYAMALLWVTLLMFSGAANPRSALNSFYHPWLYWADPLTYFFEPTVSTVLHGVEVHCSADEMAVFDPPSGQTCQQYMTEYLNTNPGNLTNPKADQSCTYCPYSVGDDFAETLHFFYSDRWRDWAVLLGFCLTNILLVFVVTWFFRVKMRQWKK</sequence>
<comment type="caution">
    <text evidence="12">The sequence shown here is derived from an EMBL/GenBank/DDBJ whole genome shotgun (WGS) entry which is preliminary data.</text>
</comment>
<feature type="domain" description="ABC transporter" evidence="11">
    <location>
        <begin position="790"/>
        <end position="1033"/>
    </location>
</feature>
<evidence type="ECO:0000256" key="2">
    <source>
        <dbReference type="ARBA" id="ARBA00006012"/>
    </source>
</evidence>
<dbReference type="CDD" id="cd03232">
    <property type="entry name" value="ABCG_PDR_domain2"/>
    <property type="match status" value="1"/>
</dbReference>
<feature type="transmembrane region" description="Helical" evidence="10">
    <location>
        <begin position="1267"/>
        <end position="1284"/>
    </location>
</feature>
<dbReference type="Pfam" id="PF19055">
    <property type="entry name" value="ABC2_membrane_7"/>
    <property type="match status" value="1"/>
</dbReference>
<dbReference type="InterPro" id="IPR027417">
    <property type="entry name" value="P-loop_NTPase"/>
</dbReference>
<dbReference type="InterPro" id="IPR013525">
    <property type="entry name" value="ABC2_TM"/>
</dbReference>
<feature type="region of interest" description="Disordered" evidence="9">
    <location>
        <begin position="734"/>
        <end position="783"/>
    </location>
</feature>
<evidence type="ECO:0000313" key="12">
    <source>
        <dbReference type="EMBL" id="KOS38074.1"/>
    </source>
</evidence>
<name>A0A0M8NZB6_9EURO</name>
<dbReference type="EMBL" id="LHQQ01000274">
    <property type="protein sequence ID" value="KOS38074.1"/>
    <property type="molecule type" value="Genomic_DNA"/>
</dbReference>
<dbReference type="GO" id="GO:0016887">
    <property type="term" value="F:ATP hydrolysis activity"/>
    <property type="evidence" value="ECO:0007669"/>
    <property type="project" value="InterPro"/>
</dbReference>
<feature type="domain" description="ABC transporter" evidence="11">
    <location>
        <begin position="88"/>
        <end position="336"/>
    </location>
</feature>
<comment type="subcellular location">
    <subcellularLocation>
        <location evidence="1">Membrane</location>
        <topology evidence="1">Multi-pass membrane protein</topology>
    </subcellularLocation>
</comment>
<keyword evidence="8 10" id="KW-0472">Membrane</keyword>
<dbReference type="STRING" id="229535.A0A0M8NZB6"/>
<dbReference type="InterPro" id="IPR034001">
    <property type="entry name" value="ABCG_PDR_1"/>
</dbReference>
<protein>
    <recommendedName>
        <fullName evidence="11">ABC transporter domain-containing protein</fullName>
    </recommendedName>
</protein>
<dbReference type="PROSITE" id="PS00211">
    <property type="entry name" value="ABC_TRANSPORTER_1"/>
    <property type="match status" value="1"/>
</dbReference>
<evidence type="ECO:0000259" key="11">
    <source>
        <dbReference type="PROSITE" id="PS50893"/>
    </source>
</evidence>
<evidence type="ECO:0000256" key="9">
    <source>
        <dbReference type="SAM" id="MobiDB-lite"/>
    </source>
</evidence>
<comment type="similarity">
    <text evidence="2">Belongs to the ABC transporter superfamily. ABCG family. PDR (TC 3.A.1.205) subfamily.</text>
</comment>
<dbReference type="PANTHER" id="PTHR19241">
    <property type="entry name" value="ATP-BINDING CASSETTE TRANSPORTER"/>
    <property type="match status" value="1"/>
</dbReference>
<dbReference type="OrthoDB" id="245989at2759"/>
<reference evidence="12 13" key="1">
    <citation type="submission" date="2015-08" db="EMBL/GenBank/DDBJ databases">
        <title>Genome sequencing of Penicillium nordicum.</title>
        <authorList>
            <person name="Nguyen H.D."/>
            <person name="Seifert K.A."/>
        </authorList>
    </citation>
    <scope>NUCLEOTIDE SEQUENCE [LARGE SCALE GENOMIC DNA]</scope>
    <source>
        <strain evidence="12 13">DAOMC 185683</strain>
    </source>
</reference>
<evidence type="ECO:0000256" key="4">
    <source>
        <dbReference type="ARBA" id="ARBA00022692"/>
    </source>
</evidence>
<evidence type="ECO:0000256" key="7">
    <source>
        <dbReference type="ARBA" id="ARBA00022989"/>
    </source>
</evidence>
<feature type="compositionally biased region" description="Low complexity" evidence="9">
    <location>
        <begin position="1"/>
        <end position="12"/>
    </location>
</feature>
<dbReference type="InterPro" id="IPR003593">
    <property type="entry name" value="AAA+_ATPase"/>
</dbReference>
<evidence type="ECO:0000256" key="5">
    <source>
        <dbReference type="ARBA" id="ARBA00022741"/>
    </source>
</evidence>
<keyword evidence="5" id="KW-0547">Nucleotide-binding</keyword>
<feature type="compositionally biased region" description="Polar residues" evidence="9">
    <location>
        <begin position="744"/>
        <end position="759"/>
    </location>
</feature>
<feature type="transmembrane region" description="Helical" evidence="10">
    <location>
        <begin position="1158"/>
        <end position="1178"/>
    </location>
</feature>
<evidence type="ECO:0000256" key="6">
    <source>
        <dbReference type="ARBA" id="ARBA00022840"/>
    </source>
</evidence>
<feature type="transmembrane region" description="Helical" evidence="10">
    <location>
        <begin position="554"/>
        <end position="576"/>
    </location>
</feature>
<keyword evidence="7 10" id="KW-1133">Transmembrane helix</keyword>
<feature type="transmembrane region" description="Helical" evidence="10">
    <location>
        <begin position="520"/>
        <end position="548"/>
    </location>
</feature>
<dbReference type="GO" id="GO:0140359">
    <property type="term" value="F:ABC-type transporter activity"/>
    <property type="evidence" value="ECO:0007669"/>
    <property type="project" value="InterPro"/>
</dbReference>
<feature type="transmembrane region" description="Helical" evidence="10">
    <location>
        <begin position="1389"/>
        <end position="1410"/>
    </location>
</feature>
<dbReference type="SUPFAM" id="SSF52540">
    <property type="entry name" value="P-loop containing nucleoside triphosphate hydrolases"/>
    <property type="match status" value="2"/>
</dbReference>
<evidence type="ECO:0000256" key="10">
    <source>
        <dbReference type="SAM" id="Phobius"/>
    </source>
</evidence>
<dbReference type="SMART" id="SM00382">
    <property type="entry name" value="AAA"/>
    <property type="match status" value="2"/>
</dbReference>
<feature type="region of interest" description="Disordered" evidence="9">
    <location>
        <begin position="1"/>
        <end position="24"/>
    </location>
</feature>
<dbReference type="InterPro" id="IPR017871">
    <property type="entry name" value="ABC_transporter-like_CS"/>
</dbReference>
<dbReference type="Gene3D" id="3.40.50.300">
    <property type="entry name" value="P-loop containing nucleotide triphosphate hydrolases"/>
    <property type="match status" value="2"/>
</dbReference>
<dbReference type="Pfam" id="PF01061">
    <property type="entry name" value="ABC2_membrane"/>
    <property type="match status" value="2"/>
</dbReference>
<evidence type="ECO:0000256" key="3">
    <source>
        <dbReference type="ARBA" id="ARBA00022448"/>
    </source>
</evidence>
<feature type="transmembrane region" description="Helical" evidence="10">
    <location>
        <begin position="481"/>
        <end position="499"/>
    </location>
</feature>
<dbReference type="InterPro" id="IPR003439">
    <property type="entry name" value="ABC_transporter-like_ATP-bd"/>
</dbReference>
<keyword evidence="3" id="KW-0813">Transport</keyword>
<dbReference type="PROSITE" id="PS50893">
    <property type="entry name" value="ABC_TRANSPORTER_2"/>
    <property type="match status" value="2"/>
</dbReference>
<keyword evidence="13" id="KW-1185">Reference proteome</keyword>
<dbReference type="Pfam" id="PF06422">
    <property type="entry name" value="PDR_CDR"/>
    <property type="match status" value="1"/>
</dbReference>
<dbReference type="GO" id="GO:0016020">
    <property type="term" value="C:membrane"/>
    <property type="evidence" value="ECO:0007669"/>
    <property type="project" value="UniProtKB-SubCell"/>
</dbReference>
<dbReference type="Proteomes" id="UP000037696">
    <property type="component" value="Unassembled WGS sequence"/>
</dbReference>
<dbReference type="GO" id="GO:0005524">
    <property type="term" value="F:ATP binding"/>
    <property type="evidence" value="ECO:0007669"/>
    <property type="project" value="UniProtKB-KW"/>
</dbReference>
<evidence type="ECO:0000256" key="1">
    <source>
        <dbReference type="ARBA" id="ARBA00004141"/>
    </source>
</evidence>
<feature type="transmembrane region" description="Helical" evidence="10">
    <location>
        <begin position="588"/>
        <end position="606"/>
    </location>
</feature>
<organism evidence="12 13">
    <name type="scientific">Penicillium nordicum</name>
    <dbReference type="NCBI Taxonomy" id="229535"/>
    <lineage>
        <taxon>Eukaryota</taxon>
        <taxon>Fungi</taxon>
        <taxon>Dikarya</taxon>
        <taxon>Ascomycota</taxon>
        <taxon>Pezizomycotina</taxon>
        <taxon>Eurotiomycetes</taxon>
        <taxon>Eurotiomycetidae</taxon>
        <taxon>Eurotiales</taxon>
        <taxon>Aspergillaceae</taxon>
        <taxon>Penicillium</taxon>
    </lineage>
</organism>
<dbReference type="InterPro" id="IPR043926">
    <property type="entry name" value="ABCG_dom"/>
</dbReference>
<feature type="transmembrane region" description="Helical" evidence="10">
    <location>
        <begin position="1199"/>
        <end position="1225"/>
    </location>
</feature>
<accession>A0A0M8NZB6</accession>
<feature type="transmembrane region" description="Helical" evidence="10">
    <location>
        <begin position="698"/>
        <end position="719"/>
    </location>
</feature>